<feature type="signal peptide" evidence="2">
    <location>
        <begin position="1"/>
        <end position="31"/>
    </location>
</feature>
<evidence type="ECO:0000256" key="2">
    <source>
        <dbReference type="SAM" id="SignalP"/>
    </source>
</evidence>
<comment type="caution">
    <text evidence="3">The sequence shown here is derived from an EMBL/GenBank/DDBJ whole genome shotgun (WGS) entry which is preliminary data.</text>
</comment>
<evidence type="ECO:0000256" key="1">
    <source>
        <dbReference type="ARBA" id="ARBA00022729"/>
    </source>
</evidence>
<dbReference type="SUPFAM" id="SSF53850">
    <property type="entry name" value="Periplasmic binding protein-like II"/>
    <property type="match status" value="1"/>
</dbReference>
<organism evidence="3 4">
    <name type="scientific">Alcaligenes faecalis</name>
    <dbReference type="NCBI Taxonomy" id="511"/>
    <lineage>
        <taxon>Bacteria</taxon>
        <taxon>Pseudomonadati</taxon>
        <taxon>Pseudomonadota</taxon>
        <taxon>Betaproteobacteria</taxon>
        <taxon>Burkholderiales</taxon>
        <taxon>Alcaligenaceae</taxon>
        <taxon>Alcaligenes</taxon>
    </lineage>
</organism>
<reference evidence="3 4" key="1">
    <citation type="submission" date="2018-05" db="EMBL/GenBank/DDBJ databases">
        <title>Genome Sequence of an Efficient Indole-Degrading Bacterium, Alcaligenes sp.YBY.</title>
        <authorList>
            <person name="Yang B."/>
        </authorList>
    </citation>
    <scope>NUCLEOTIDE SEQUENCE [LARGE SCALE GENOMIC DNA]</scope>
    <source>
        <strain evidence="3 4">YBY</strain>
    </source>
</reference>
<dbReference type="AlphaFoldDB" id="A0A2U2BEU2"/>
<protein>
    <submittedName>
        <fullName evidence="3">ABC transporter substrate-binding protein</fullName>
    </submittedName>
</protein>
<keyword evidence="1 2" id="KW-0732">Signal</keyword>
<dbReference type="GeneID" id="29371154"/>
<name>A0A2U2BEU2_ALCFA</name>
<dbReference type="Gene3D" id="3.40.190.10">
    <property type="entry name" value="Periplasmic binding protein-like II"/>
    <property type="match status" value="2"/>
</dbReference>
<accession>A0A2U2BEU2</accession>
<proteinExistence type="predicted"/>
<gene>
    <name evidence="3" type="ORF">DF183_19600</name>
</gene>
<dbReference type="PANTHER" id="PTHR30006">
    <property type="entry name" value="THIAMINE-BINDING PERIPLASMIC PROTEIN-RELATED"/>
    <property type="match status" value="1"/>
</dbReference>
<dbReference type="PROSITE" id="PS51318">
    <property type="entry name" value="TAT"/>
    <property type="match status" value="1"/>
</dbReference>
<dbReference type="RefSeq" id="WP_045931218.1">
    <property type="nucleotide sequence ID" value="NZ_CP013119.1"/>
</dbReference>
<dbReference type="Pfam" id="PF13416">
    <property type="entry name" value="SBP_bac_8"/>
    <property type="match status" value="1"/>
</dbReference>
<sequence>MTTFDRRRFLKLAGATGLASMSTSLPWTAWAADAAVLEKAKAQGQAVFYANITAVEPIMKALQQAQGIEGKYTRISSSKFIPTILTEFNAGKLMADVVQAPLPMLQLLKEQGVLIPHQSEAVQGYPEWAVQDDSIIQFGIEYVSYIYNTDHLKAEDAPQRYEDLADPKWKDKIVMANPSNHPSTIGWLIGLKEKVFSSEEQWLDFLKGLAANKPMFVASFGPTPAPVESGEKLIAISMPKYIVTKSPAPLAWGPMSDQPLLGSPRAIALTKNAPHPDAARVFLDYWLGNEAMGILANKVGEYVLAPGVHPPVAGIDQAKVEPIRDLSDEELVRWGREFSRIFAVR</sequence>
<reference evidence="3 4" key="2">
    <citation type="submission" date="2018-05" db="EMBL/GenBank/DDBJ databases">
        <authorList>
            <person name="Lanie J.A."/>
            <person name="Ng W.-L."/>
            <person name="Kazmierczak K.M."/>
            <person name="Andrzejewski T.M."/>
            <person name="Davidsen T.M."/>
            <person name="Wayne K.J."/>
            <person name="Tettelin H."/>
            <person name="Glass J.I."/>
            <person name="Rusch D."/>
            <person name="Podicherti R."/>
            <person name="Tsui H.-C.T."/>
            <person name="Winkler M.E."/>
        </authorList>
    </citation>
    <scope>NUCLEOTIDE SEQUENCE [LARGE SCALE GENOMIC DNA]</scope>
    <source>
        <strain evidence="3 4">YBY</strain>
    </source>
</reference>
<feature type="chain" id="PRO_5015513663" evidence="2">
    <location>
        <begin position="32"/>
        <end position="345"/>
    </location>
</feature>
<dbReference type="STRING" id="511.UZ73_15125"/>
<dbReference type="PANTHER" id="PTHR30006:SF24">
    <property type="entry name" value="SLL0237 PROTEIN"/>
    <property type="match status" value="1"/>
</dbReference>
<dbReference type="KEGG" id="afa:UZ73_15125"/>
<evidence type="ECO:0000313" key="3">
    <source>
        <dbReference type="EMBL" id="PWE12534.1"/>
    </source>
</evidence>
<dbReference type="Proteomes" id="UP000245216">
    <property type="component" value="Unassembled WGS sequence"/>
</dbReference>
<dbReference type="EMBL" id="QEXO01000006">
    <property type="protein sequence ID" value="PWE12534.1"/>
    <property type="molecule type" value="Genomic_DNA"/>
</dbReference>
<dbReference type="InterPro" id="IPR006059">
    <property type="entry name" value="SBP"/>
</dbReference>
<dbReference type="InterPro" id="IPR006311">
    <property type="entry name" value="TAT_signal"/>
</dbReference>
<evidence type="ECO:0000313" key="4">
    <source>
        <dbReference type="Proteomes" id="UP000245216"/>
    </source>
</evidence>